<evidence type="ECO:0000313" key="2">
    <source>
        <dbReference type="EMBL" id="TQL99109.1"/>
    </source>
</evidence>
<keyword evidence="3" id="KW-1185">Reference proteome</keyword>
<dbReference type="RefSeq" id="WP_141957666.1">
    <property type="nucleotide sequence ID" value="NZ_VFOZ01000001.1"/>
</dbReference>
<keyword evidence="1" id="KW-0812">Transmembrane</keyword>
<evidence type="ECO:0008006" key="4">
    <source>
        <dbReference type="Google" id="ProtNLM"/>
    </source>
</evidence>
<organism evidence="2 3">
    <name type="scientific">Actinoallomurus bryophytorum</name>
    <dbReference type="NCBI Taxonomy" id="1490222"/>
    <lineage>
        <taxon>Bacteria</taxon>
        <taxon>Bacillati</taxon>
        <taxon>Actinomycetota</taxon>
        <taxon>Actinomycetes</taxon>
        <taxon>Streptosporangiales</taxon>
        <taxon>Thermomonosporaceae</taxon>
        <taxon>Actinoallomurus</taxon>
    </lineage>
</organism>
<proteinExistence type="predicted"/>
<name>A0A543CPU8_9ACTN</name>
<feature type="transmembrane region" description="Helical" evidence="1">
    <location>
        <begin position="180"/>
        <end position="199"/>
    </location>
</feature>
<dbReference type="Proteomes" id="UP000316096">
    <property type="component" value="Unassembled WGS sequence"/>
</dbReference>
<dbReference type="AlphaFoldDB" id="A0A543CPU8"/>
<accession>A0A543CPU8</accession>
<feature type="transmembrane region" description="Helical" evidence="1">
    <location>
        <begin position="153"/>
        <end position="174"/>
    </location>
</feature>
<sequence>MTTATWESRVPAGHYRFRHVARMEWIKLWSLRSTWWTLAITFAGAVGIAVVVGAKTKDASGDLTNNALAGVIPGMLTIGVLGVLVMTGEYSSGAIRSTLAVVPHRRLLLAAKTAVYGVSVLAVGEAGAFIAFLAGGAALPARVPAPSLGQPGVLRAVVLTGVGLCLIGLLGLGIGAIVRHTAAAISVLVGGVFVVAQFIAMIARPVIGYVPISIIGGSLSAVTPQSDAQHHLLSAWSGLAMLCLYAAVVLGTGALLLVRRDA</sequence>
<comment type="caution">
    <text evidence="2">The sequence shown here is derived from an EMBL/GenBank/DDBJ whole genome shotgun (WGS) entry which is preliminary data.</text>
</comment>
<feature type="transmembrane region" description="Helical" evidence="1">
    <location>
        <begin position="66"/>
        <end position="86"/>
    </location>
</feature>
<dbReference type="OrthoDB" id="3480265at2"/>
<gene>
    <name evidence="2" type="ORF">FB559_4765</name>
</gene>
<keyword evidence="1" id="KW-0472">Membrane</keyword>
<evidence type="ECO:0000313" key="3">
    <source>
        <dbReference type="Proteomes" id="UP000316096"/>
    </source>
</evidence>
<reference evidence="2 3" key="1">
    <citation type="submission" date="2019-06" db="EMBL/GenBank/DDBJ databases">
        <title>Sequencing the genomes of 1000 actinobacteria strains.</title>
        <authorList>
            <person name="Klenk H.-P."/>
        </authorList>
    </citation>
    <scope>NUCLEOTIDE SEQUENCE [LARGE SCALE GENOMIC DNA]</scope>
    <source>
        <strain evidence="2 3">DSM 102200</strain>
    </source>
</reference>
<dbReference type="EMBL" id="VFOZ01000001">
    <property type="protein sequence ID" value="TQL99109.1"/>
    <property type="molecule type" value="Genomic_DNA"/>
</dbReference>
<keyword evidence="1" id="KW-1133">Transmembrane helix</keyword>
<protein>
    <recommendedName>
        <fullName evidence="4">ABC-2 family transporter</fullName>
    </recommendedName>
</protein>
<feature type="transmembrane region" description="Helical" evidence="1">
    <location>
        <begin position="35"/>
        <end position="54"/>
    </location>
</feature>
<evidence type="ECO:0000256" key="1">
    <source>
        <dbReference type="SAM" id="Phobius"/>
    </source>
</evidence>
<feature type="transmembrane region" description="Helical" evidence="1">
    <location>
        <begin position="114"/>
        <end position="141"/>
    </location>
</feature>
<feature type="transmembrane region" description="Helical" evidence="1">
    <location>
        <begin position="235"/>
        <end position="258"/>
    </location>
</feature>